<evidence type="ECO:0000256" key="12">
    <source>
        <dbReference type="ARBA" id="ARBA00031636"/>
    </source>
</evidence>
<keyword evidence="6" id="KW-0050">Antiport</keyword>
<evidence type="ECO:0000313" key="15">
    <source>
        <dbReference type="Proteomes" id="UP000730618"/>
    </source>
</evidence>
<keyword evidence="10" id="KW-0406">Ion transport</keyword>
<evidence type="ECO:0000256" key="11">
    <source>
        <dbReference type="ARBA" id="ARBA00023136"/>
    </source>
</evidence>
<feature type="transmembrane region" description="Helical" evidence="13">
    <location>
        <begin position="240"/>
        <end position="264"/>
    </location>
</feature>
<dbReference type="Proteomes" id="UP000730618">
    <property type="component" value="Unassembled WGS sequence"/>
</dbReference>
<sequence length="496" mass="53376">MLRLGILTTFYQHELKKAGDSVSENSQAEPDERSLPPAREKNGVVDISLVDATDLKAVRKTIFKLAGPSLVEMLLINFMQMLNMVLVGRVGPEAVAVVGLTSQPYLLLIAVFMTLNVGTTVIVARSVGAGKPDEANRAASQAFAINIVLSVAVVAVGYFFAEELLRIMGATDDVLAQGLTYAEIIFLSIGFNTISMALTAILRGAGDTRTPMKINVLSNIMVVALGFPLIYGLFGLPAMGVTGAAVATIVAQLISMTWVIIVMFSGKYTVHLKLNSLFQLDREMIGRILKIGLPTAVEQIVMRLGMLVFVKVAASLGTIALAATQIAFNVFGLTFMPGMAFSIAASTLVGQALGAEKPDLAENYGWQVRKIGMIVAGAMGIVFIAFAPYIMMIYTPDPSVIQKGAVGLRIMGCIQVSQATQFILGGALRGAGDTRYPLYSTFIGVWGFRVLLSLVFVYLLKWDIAGIWVAAAADQFTRSVLIYIRFKQGKWKTVHV</sequence>
<comment type="caution">
    <text evidence="14">The sequence shown here is derived from an EMBL/GenBank/DDBJ whole genome shotgun (WGS) entry which is preliminary data.</text>
</comment>
<evidence type="ECO:0000256" key="2">
    <source>
        <dbReference type="ARBA" id="ARBA00004651"/>
    </source>
</evidence>
<keyword evidence="7" id="KW-1003">Cell membrane</keyword>
<evidence type="ECO:0000313" key="14">
    <source>
        <dbReference type="EMBL" id="CAG7646325.1"/>
    </source>
</evidence>
<comment type="subcellular location">
    <subcellularLocation>
        <location evidence="2">Cell membrane</location>
        <topology evidence="2">Multi-pass membrane protein</topology>
    </subcellularLocation>
</comment>
<accession>A0ABN7TQH7</accession>
<keyword evidence="15" id="KW-1185">Reference proteome</keyword>
<comment type="function">
    <text evidence="1">Multidrug efflux pump.</text>
</comment>
<organism evidence="14 15">
    <name type="scientific">Paenibacillus allorhizosphaerae</name>
    <dbReference type="NCBI Taxonomy" id="2849866"/>
    <lineage>
        <taxon>Bacteria</taxon>
        <taxon>Bacillati</taxon>
        <taxon>Bacillota</taxon>
        <taxon>Bacilli</taxon>
        <taxon>Bacillales</taxon>
        <taxon>Paenibacillaceae</taxon>
        <taxon>Paenibacillus</taxon>
    </lineage>
</organism>
<feature type="transmembrane region" description="Helical" evidence="13">
    <location>
        <begin position="326"/>
        <end position="350"/>
    </location>
</feature>
<keyword evidence="5" id="KW-0813">Transport</keyword>
<dbReference type="PANTHER" id="PTHR43298:SF2">
    <property type="entry name" value="FMN_FAD EXPORTER YEEO-RELATED"/>
    <property type="match status" value="1"/>
</dbReference>
<proteinExistence type="inferred from homology"/>
<reference evidence="14 15" key="1">
    <citation type="submission" date="2021-06" db="EMBL/GenBank/DDBJ databases">
        <authorList>
            <person name="Criscuolo A."/>
        </authorList>
    </citation>
    <scope>NUCLEOTIDE SEQUENCE [LARGE SCALE GENOMIC DNA]</scope>
    <source>
        <strain evidence="15">CIP 111802</strain>
    </source>
</reference>
<feature type="transmembrane region" description="Helical" evidence="13">
    <location>
        <begin position="139"/>
        <end position="161"/>
    </location>
</feature>
<name>A0ABN7TQH7_9BACL</name>
<protein>
    <recommendedName>
        <fullName evidence="4">Probable multidrug resistance protein NorM</fullName>
    </recommendedName>
    <alternativeName>
        <fullName evidence="12">Multidrug-efflux transporter</fullName>
    </alternativeName>
</protein>
<dbReference type="NCBIfam" id="TIGR00797">
    <property type="entry name" value="matE"/>
    <property type="match status" value="1"/>
</dbReference>
<dbReference type="CDD" id="cd13137">
    <property type="entry name" value="MATE_NorM_like"/>
    <property type="match status" value="1"/>
</dbReference>
<evidence type="ECO:0000256" key="8">
    <source>
        <dbReference type="ARBA" id="ARBA00022692"/>
    </source>
</evidence>
<evidence type="ECO:0000256" key="6">
    <source>
        <dbReference type="ARBA" id="ARBA00022449"/>
    </source>
</evidence>
<evidence type="ECO:0000256" key="9">
    <source>
        <dbReference type="ARBA" id="ARBA00022989"/>
    </source>
</evidence>
<feature type="transmembrane region" description="Helical" evidence="13">
    <location>
        <begin position="105"/>
        <end position="127"/>
    </location>
</feature>
<feature type="transmembrane region" description="Helical" evidence="13">
    <location>
        <begin position="181"/>
        <end position="202"/>
    </location>
</feature>
<dbReference type="PIRSF" id="PIRSF006603">
    <property type="entry name" value="DinF"/>
    <property type="match status" value="1"/>
</dbReference>
<keyword evidence="11 13" id="KW-0472">Membrane</keyword>
<keyword evidence="9 13" id="KW-1133">Transmembrane helix</keyword>
<feature type="transmembrane region" description="Helical" evidence="13">
    <location>
        <begin position="371"/>
        <end position="394"/>
    </location>
</feature>
<dbReference type="Pfam" id="PF01554">
    <property type="entry name" value="MatE"/>
    <property type="match status" value="2"/>
</dbReference>
<gene>
    <name evidence="14" type="primary">yeeO_5</name>
    <name evidence="14" type="ORF">PAECIP111802_03717</name>
</gene>
<evidence type="ECO:0000256" key="3">
    <source>
        <dbReference type="ARBA" id="ARBA00010199"/>
    </source>
</evidence>
<feature type="transmembrane region" description="Helical" evidence="13">
    <location>
        <begin position="214"/>
        <end position="234"/>
    </location>
</feature>
<feature type="transmembrane region" description="Helical" evidence="13">
    <location>
        <begin position="65"/>
        <end position="85"/>
    </location>
</feature>
<dbReference type="EMBL" id="CAJVCE010000010">
    <property type="protein sequence ID" value="CAG7646325.1"/>
    <property type="molecule type" value="Genomic_DNA"/>
</dbReference>
<evidence type="ECO:0000256" key="5">
    <source>
        <dbReference type="ARBA" id="ARBA00022448"/>
    </source>
</evidence>
<feature type="transmembrane region" description="Helical" evidence="13">
    <location>
        <begin position="300"/>
        <end position="320"/>
    </location>
</feature>
<dbReference type="PANTHER" id="PTHR43298">
    <property type="entry name" value="MULTIDRUG RESISTANCE PROTEIN NORM-RELATED"/>
    <property type="match status" value="1"/>
</dbReference>
<evidence type="ECO:0000256" key="7">
    <source>
        <dbReference type="ARBA" id="ARBA00022475"/>
    </source>
</evidence>
<dbReference type="InterPro" id="IPR048279">
    <property type="entry name" value="MdtK-like"/>
</dbReference>
<evidence type="ECO:0000256" key="10">
    <source>
        <dbReference type="ARBA" id="ARBA00023065"/>
    </source>
</evidence>
<evidence type="ECO:0000256" key="4">
    <source>
        <dbReference type="ARBA" id="ARBA00020268"/>
    </source>
</evidence>
<feature type="transmembrane region" description="Helical" evidence="13">
    <location>
        <begin position="436"/>
        <end position="459"/>
    </location>
</feature>
<keyword evidence="8 13" id="KW-0812">Transmembrane</keyword>
<dbReference type="InterPro" id="IPR002528">
    <property type="entry name" value="MATE_fam"/>
</dbReference>
<comment type="similarity">
    <text evidence="3">Belongs to the multi antimicrobial extrusion (MATE) (TC 2.A.66.1) family.</text>
</comment>
<evidence type="ECO:0000256" key="13">
    <source>
        <dbReference type="SAM" id="Phobius"/>
    </source>
</evidence>
<evidence type="ECO:0000256" key="1">
    <source>
        <dbReference type="ARBA" id="ARBA00003408"/>
    </source>
</evidence>
<dbReference type="InterPro" id="IPR050222">
    <property type="entry name" value="MATE_MdtK"/>
</dbReference>